<dbReference type="InParanoid" id="A0A212QLX1"/>
<evidence type="ECO:0000313" key="2">
    <source>
        <dbReference type="EMBL" id="SNB60344.1"/>
    </source>
</evidence>
<sequence length="53" mass="5444">MRRWVWTGPGVLGMAGLIGVVVGTLFLLAREGVLSRVMAAPAPAVSPTPAPSE</sequence>
<keyword evidence="1" id="KW-0812">Transmembrane</keyword>
<dbReference type="EMBL" id="FYEK01000010">
    <property type="protein sequence ID" value="SNB60344.1"/>
    <property type="molecule type" value="Genomic_DNA"/>
</dbReference>
<protein>
    <submittedName>
        <fullName evidence="2">Uncharacterized protein</fullName>
    </submittedName>
</protein>
<keyword evidence="1" id="KW-1133">Transmembrane helix</keyword>
<feature type="transmembrane region" description="Helical" evidence="1">
    <location>
        <begin position="6"/>
        <end position="28"/>
    </location>
</feature>
<dbReference type="RefSeq" id="WP_159461540.1">
    <property type="nucleotide sequence ID" value="NZ_FYEK01000010.1"/>
</dbReference>
<evidence type="ECO:0000313" key="3">
    <source>
        <dbReference type="Proteomes" id="UP000197025"/>
    </source>
</evidence>
<proteinExistence type="predicted"/>
<accession>A0A212QLX1</accession>
<dbReference type="AlphaFoldDB" id="A0A212QLX1"/>
<evidence type="ECO:0000256" key="1">
    <source>
        <dbReference type="SAM" id="Phobius"/>
    </source>
</evidence>
<keyword evidence="1" id="KW-0472">Membrane</keyword>
<gene>
    <name evidence="2" type="ORF">SAMN02746019_00025070</name>
</gene>
<name>A0A212QLX1_9CHLR</name>
<keyword evidence="3" id="KW-1185">Reference proteome</keyword>
<organism evidence="2 3">
    <name type="scientific">Thermoflexus hugenholtzii JAD2</name>
    <dbReference type="NCBI Taxonomy" id="877466"/>
    <lineage>
        <taxon>Bacteria</taxon>
        <taxon>Bacillati</taxon>
        <taxon>Chloroflexota</taxon>
        <taxon>Thermoflexia</taxon>
        <taxon>Thermoflexales</taxon>
        <taxon>Thermoflexaceae</taxon>
        <taxon>Thermoflexus</taxon>
    </lineage>
</organism>
<dbReference type="Proteomes" id="UP000197025">
    <property type="component" value="Unassembled WGS sequence"/>
</dbReference>
<reference evidence="3" key="1">
    <citation type="submission" date="2017-06" db="EMBL/GenBank/DDBJ databases">
        <authorList>
            <person name="Varghese N."/>
            <person name="Submissions S."/>
        </authorList>
    </citation>
    <scope>NUCLEOTIDE SEQUENCE [LARGE SCALE GENOMIC DNA]</scope>
    <source>
        <strain evidence="3">JAD2</strain>
    </source>
</reference>